<geneLocation type="plasmid" evidence="1 2">
    <name>pY5S7-2</name>
</geneLocation>
<organism evidence="1 2">
    <name type="scientific">Paenibacillus amylolyticus</name>
    <dbReference type="NCBI Taxonomy" id="1451"/>
    <lineage>
        <taxon>Bacteria</taxon>
        <taxon>Bacillati</taxon>
        <taxon>Bacillota</taxon>
        <taxon>Bacilli</taxon>
        <taxon>Bacillales</taxon>
        <taxon>Paenibacillaceae</taxon>
        <taxon>Paenibacillus</taxon>
    </lineage>
</organism>
<evidence type="ECO:0000313" key="1">
    <source>
        <dbReference type="EMBL" id="WWP24136.1"/>
    </source>
</evidence>
<gene>
    <name evidence="1" type="ORF">V6668_31775</name>
</gene>
<name>A0ABD8B2U3_PAEAM</name>
<sequence>MTGCLKAYYKPKVELKMKLSQLLANNNVVSSGFPAIAGLGDNSNTKASSTTVLSSLPASVLANQGITDYYTLVLPRGTQFNTTEDIITADPDVKHWSIQLVDTEGLPTVITTQHQATLDLLHDQYPHAEVLVQRNGDGSPRNLSASDVVGKHVIGVLPPFLVAEAAAFTSVSIDNYNAARDGDLSGDQLADRVRIADKAITVREMACND</sequence>
<dbReference type="EMBL" id="CP145894">
    <property type="protein sequence ID" value="WWP24136.1"/>
    <property type="molecule type" value="Genomic_DNA"/>
</dbReference>
<dbReference type="Proteomes" id="UP001364764">
    <property type="component" value="Plasmid pY5S7-2"/>
</dbReference>
<dbReference type="GeneID" id="93480154"/>
<reference evidence="1 2" key="1">
    <citation type="submission" date="2024-02" db="EMBL/GenBank/DDBJ databases">
        <title>Complete sequences of two Paenibacillus sp. strains and one Lysinibacillus strain isolated from the environment on STAA medium highlight biotechnological potential.</title>
        <authorList>
            <person name="Attere S.A."/>
            <person name="Piche L.C."/>
            <person name="Intertaglia L."/>
            <person name="Lami R."/>
            <person name="Charette S.J."/>
            <person name="Vincent A.T."/>
        </authorList>
    </citation>
    <scope>NUCLEOTIDE SEQUENCE [LARGE SCALE GENOMIC DNA]</scope>
    <source>
        <strain evidence="1 2">Y5S-7</strain>
        <plasmid evidence="1 2">pY5S7-2</plasmid>
    </source>
</reference>
<evidence type="ECO:0000313" key="2">
    <source>
        <dbReference type="Proteomes" id="UP001364764"/>
    </source>
</evidence>
<dbReference type="AlphaFoldDB" id="A0ABD8B2U3"/>
<proteinExistence type="predicted"/>
<keyword evidence="1" id="KW-0614">Plasmid</keyword>
<accession>A0ABD8B2U3</accession>
<dbReference type="RefSeq" id="WP_338709226.1">
    <property type="nucleotide sequence ID" value="NZ_CP145894.1"/>
</dbReference>
<protein>
    <submittedName>
        <fullName evidence="1">Uncharacterized protein</fullName>
    </submittedName>
</protein>